<evidence type="ECO:0000256" key="1">
    <source>
        <dbReference type="SAM" id="MobiDB-lite"/>
    </source>
</evidence>
<keyword evidence="4" id="KW-1185">Reference proteome</keyword>
<dbReference type="AlphaFoldDB" id="E6JZG3"/>
<keyword evidence="2" id="KW-1133">Transmembrane helix</keyword>
<evidence type="ECO:0000256" key="2">
    <source>
        <dbReference type="SAM" id="Phobius"/>
    </source>
</evidence>
<name>E6JZG3_PARDN</name>
<dbReference type="PATRIC" id="fig|864564.6.peg.697"/>
<feature type="compositionally biased region" description="Low complexity" evidence="1">
    <location>
        <begin position="1"/>
        <end position="10"/>
    </location>
</feature>
<proteinExistence type="predicted"/>
<gene>
    <name evidence="3" type="ORF">HMPREF0620_1014</name>
</gene>
<evidence type="ECO:0000313" key="4">
    <source>
        <dbReference type="Proteomes" id="UP000004946"/>
    </source>
</evidence>
<evidence type="ECO:0008006" key="5">
    <source>
        <dbReference type="Google" id="ProtNLM"/>
    </source>
</evidence>
<sequence>MAAQAAQVRTTRQRMSERSIRKGSAGARPSGITRPGLSVISRTDQRIDSASRTSGSAAQAKRSLRGRMVLWMAVVLVVVLSFLGVLVVRVKMAEDAFAISETQQNISVLTQDVEQEQAKLDKLQASLPQKAQKLGMTPSSDSLTVDMAGTGQ</sequence>
<protein>
    <recommendedName>
        <fullName evidence="5">Cell division protein FtsL</fullName>
    </recommendedName>
</protein>
<accession>E6JZG3</accession>
<dbReference type="HOGENOM" id="CLU_110188_1_0_11"/>
<keyword evidence="2" id="KW-0812">Transmembrane</keyword>
<dbReference type="RefSeq" id="WP_006289392.1">
    <property type="nucleotide sequence ID" value="NZ_AP012333.1"/>
</dbReference>
<dbReference type="Proteomes" id="UP000004946">
    <property type="component" value="Chromosome"/>
</dbReference>
<dbReference type="KEGG" id="pdo:PSDT_0631"/>
<organism evidence="3 4">
    <name type="scientific">Parascardovia denticolens DSM 10105 = JCM 12538</name>
    <dbReference type="NCBI Taxonomy" id="864564"/>
    <lineage>
        <taxon>Bacteria</taxon>
        <taxon>Bacillati</taxon>
        <taxon>Actinomycetota</taxon>
        <taxon>Actinomycetes</taxon>
        <taxon>Bifidobacteriales</taxon>
        <taxon>Bifidobacteriaceae</taxon>
        <taxon>Parascardovia</taxon>
    </lineage>
</organism>
<dbReference type="EMBL" id="AEON01000001">
    <property type="protein sequence ID" value="EFT84009.1"/>
    <property type="molecule type" value="Genomic_DNA"/>
</dbReference>
<keyword evidence="2" id="KW-0472">Membrane</keyword>
<evidence type="ECO:0000313" key="3">
    <source>
        <dbReference type="EMBL" id="EFT84009.1"/>
    </source>
</evidence>
<feature type="region of interest" description="Disordered" evidence="1">
    <location>
        <begin position="1"/>
        <end position="35"/>
    </location>
</feature>
<comment type="caution">
    <text evidence="3">The sequence shown here is derived from an EMBL/GenBank/DDBJ whole genome shotgun (WGS) entry which is preliminary data.</text>
</comment>
<reference evidence="3 4" key="1">
    <citation type="submission" date="2010-12" db="EMBL/GenBank/DDBJ databases">
        <authorList>
            <person name="Muzny D."/>
            <person name="Qin X."/>
            <person name="Buhay C."/>
            <person name="Dugan-Rocha S."/>
            <person name="Ding Y."/>
            <person name="Chen G."/>
            <person name="Hawes A."/>
            <person name="Holder M."/>
            <person name="Jhangiani S."/>
            <person name="Johnson A."/>
            <person name="Khan Z."/>
            <person name="Li Z."/>
            <person name="Liu W."/>
            <person name="Liu X."/>
            <person name="Perez L."/>
            <person name="Shen H."/>
            <person name="Wang Q."/>
            <person name="Watt J."/>
            <person name="Xi L."/>
            <person name="Xin Y."/>
            <person name="Zhou J."/>
            <person name="Deng J."/>
            <person name="Jiang H."/>
            <person name="Liu Y."/>
            <person name="Qu J."/>
            <person name="Song X.-Z."/>
            <person name="Zhang L."/>
            <person name="Villasana D."/>
            <person name="Johnson A."/>
            <person name="Liu J."/>
            <person name="Liyanage D."/>
            <person name="Lorensuhewa L."/>
            <person name="Robinson T."/>
            <person name="Song A."/>
            <person name="Song B.-B."/>
            <person name="Dinh H."/>
            <person name="Thornton R."/>
            <person name="Coyle M."/>
            <person name="Francisco L."/>
            <person name="Jackson L."/>
            <person name="Javaid M."/>
            <person name="Korchina V."/>
            <person name="Kovar C."/>
            <person name="Mata R."/>
            <person name="Mathew T."/>
            <person name="Ngo R."/>
            <person name="Nguyen L."/>
            <person name="Nguyen N."/>
            <person name="Okwuonu G."/>
            <person name="Ongeri F."/>
            <person name="Pham C."/>
            <person name="Simmons D."/>
            <person name="Wilczek-Boney K."/>
            <person name="Hale W."/>
            <person name="Jakkamsetti A."/>
            <person name="Pham P."/>
            <person name="Ruth R."/>
            <person name="San Lucas F."/>
            <person name="Warren J."/>
            <person name="Zhang J."/>
            <person name="Zhao Z."/>
            <person name="Zhou C."/>
            <person name="Zhu D."/>
            <person name="Lee S."/>
            <person name="Bess C."/>
            <person name="Blankenburg K."/>
            <person name="Forbes L."/>
            <person name="Fu Q."/>
            <person name="Gubbala S."/>
            <person name="Hirani K."/>
            <person name="Jayaseelan J.C."/>
            <person name="Lara F."/>
            <person name="Munidasa M."/>
            <person name="Palculict T."/>
            <person name="Patil S."/>
            <person name="Pu L.-L."/>
            <person name="Saada N."/>
            <person name="Tang L."/>
            <person name="Weissenberger G."/>
            <person name="Zhu Y."/>
            <person name="Hemphill L."/>
            <person name="Shang Y."/>
            <person name="Youmans B."/>
            <person name="Ayvaz T."/>
            <person name="Ross M."/>
            <person name="Santibanez J."/>
            <person name="Aqrawi P."/>
            <person name="Gross S."/>
            <person name="Joshi V."/>
            <person name="Fowler G."/>
            <person name="Nazareth L."/>
            <person name="Reid J."/>
            <person name="Worley K."/>
            <person name="Petrosino J."/>
            <person name="Highlander S."/>
            <person name="Gibbs R."/>
        </authorList>
    </citation>
    <scope>NUCLEOTIDE SEQUENCE [LARGE SCALE GENOMIC DNA]</scope>
    <source>
        <strain evidence="3 4">DSM 10105</strain>
    </source>
</reference>
<dbReference type="eggNOG" id="COG2919">
    <property type="taxonomic scope" value="Bacteria"/>
</dbReference>
<feature type="region of interest" description="Disordered" evidence="1">
    <location>
        <begin position="130"/>
        <end position="152"/>
    </location>
</feature>
<feature type="transmembrane region" description="Helical" evidence="2">
    <location>
        <begin position="69"/>
        <end position="88"/>
    </location>
</feature>